<feature type="signal peptide" evidence="2">
    <location>
        <begin position="1"/>
        <end position="23"/>
    </location>
</feature>
<dbReference type="EMBL" id="DROD01000257">
    <property type="protein sequence ID" value="HHJ52304.1"/>
    <property type="molecule type" value="Genomic_DNA"/>
</dbReference>
<feature type="region of interest" description="Disordered" evidence="1">
    <location>
        <begin position="96"/>
        <end position="116"/>
    </location>
</feature>
<evidence type="ECO:0000256" key="1">
    <source>
        <dbReference type="SAM" id="MobiDB-lite"/>
    </source>
</evidence>
<accession>A0A7V5UEJ9</accession>
<name>A0A7V5UEJ9_CALAY</name>
<gene>
    <name evidence="3" type="ORF">ENJ89_03845</name>
</gene>
<proteinExistence type="predicted"/>
<feature type="chain" id="PRO_5031045199" evidence="2">
    <location>
        <begin position="24"/>
        <end position="116"/>
    </location>
</feature>
<dbReference type="Proteomes" id="UP000886124">
    <property type="component" value="Unassembled WGS sequence"/>
</dbReference>
<protein>
    <submittedName>
        <fullName evidence="3">Uncharacterized protein</fullName>
    </submittedName>
</protein>
<feature type="compositionally biased region" description="Basic and acidic residues" evidence="1">
    <location>
        <begin position="96"/>
        <end position="105"/>
    </location>
</feature>
<organism evidence="3">
    <name type="scientific">Caldithrix abyssi</name>
    <dbReference type="NCBI Taxonomy" id="187145"/>
    <lineage>
        <taxon>Bacteria</taxon>
        <taxon>Pseudomonadati</taxon>
        <taxon>Calditrichota</taxon>
        <taxon>Calditrichia</taxon>
        <taxon>Calditrichales</taxon>
        <taxon>Calditrichaceae</taxon>
        <taxon>Caldithrix</taxon>
    </lineage>
</organism>
<sequence>MKKLFLTLIAAGAFLIAPSFSQAQDISAVSNQTSNSELVQLTDQLNQIAISLERVAKVLDYHTNKTVDVKDSKLSQKIDELRDNLERATQKIEQIKADRKIHSAPENDEDDLQDLA</sequence>
<feature type="compositionally biased region" description="Acidic residues" evidence="1">
    <location>
        <begin position="106"/>
        <end position="116"/>
    </location>
</feature>
<evidence type="ECO:0000256" key="2">
    <source>
        <dbReference type="SAM" id="SignalP"/>
    </source>
</evidence>
<dbReference type="AlphaFoldDB" id="A0A7V5UEJ9"/>
<reference evidence="3" key="1">
    <citation type="journal article" date="2020" name="mSystems">
        <title>Genome- and Community-Level Interaction Insights into Carbon Utilization and Element Cycling Functions of Hydrothermarchaeota in Hydrothermal Sediment.</title>
        <authorList>
            <person name="Zhou Z."/>
            <person name="Liu Y."/>
            <person name="Xu W."/>
            <person name="Pan J."/>
            <person name="Luo Z.H."/>
            <person name="Li M."/>
        </authorList>
    </citation>
    <scope>NUCLEOTIDE SEQUENCE [LARGE SCALE GENOMIC DNA]</scope>
    <source>
        <strain evidence="3">HyVt-527</strain>
    </source>
</reference>
<evidence type="ECO:0000313" key="3">
    <source>
        <dbReference type="EMBL" id="HHJ52304.1"/>
    </source>
</evidence>
<comment type="caution">
    <text evidence="3">The sequence shown here is derived from an EMBL/GenBank/DDBJ whole genome shotgun (WGS) entry which is preliminary data.</text>
</comment>
<keyword evidence="2" id="KW-0732">Signal</keyword>